<dbReference type="RefSeq" id="WP_145226409.1">
    <property type="nucleotide sequence ID" value="NZ_CP036343.1"/>
</dbReference>
<organism evidence="2 3">
    <name type="scientific">Gimesia algae</name>
    <dbReference type="NCBI Taxonomy" id="2527971"/>
    <lineage>
        <taxon>Bacteria</taxon>
        <taxon>Pseudomonadati</taxon>
        <taxon>Planctomycetota</taxon>
        <taxon>Planctomycetia</taxon>
        <taxon>Planctomycetales</taxon>
        <taxon>Planctomycetaceae</taxon>
        <taxon>Gimesia</taxon>
    </lineage>
</organism>
<dbReference type="EMBL" id="CP036343">
    <property type="protein sequence ID" value="QDT90453.1"/>
    <property type="molecule type" value="Genomic_DNA"/>
</dbReference>
<evidence type="ECO:0000313" key="3">
    <source>
        <dbReference type="Proteomes" id="UP000316855"/>
    </source>
</evidence>
<sequence length="85" mass="9059">MKIHVTIERLILDGLPVNQDSAPLIKETVQAELSRLFTENSTSQNLTSGGAVSSLRTAPIHLDAHSSPDAVGKKIATAMHGDLSR</sequence>
<dbReference type="OrthoDB" id="5197894at2"/>
<gene>
    <name evidence="2" type="ORF">Pan161_21050</name>
</gene>
<keyword evidence="3" id="KW-1185">Reference proteome</keyword>
<accession>A0A517VBR8</accession>
<dbReference type="KEGG" id="gax:Pan161_21050"/>
<dbReference type="Proteomes" id="UP000316855">
    <property type="component" value="Chromosome"/>
</dbReference>
<evidence type="ECO:0000313" key="2">
    <source>
        <dbReference type="EMBL" id="QDT90453.1"/>
    </source>
</evidence>
<feature type="region of interest" description="Disordered" evidence="1">
    <location>
        <begin position="63"/>
        <end position="85"/>
    </location>
</feature>
<reference evidence="2 3" key="1">
    <citation type="submission" date="2019-02" db="EMBL/GenBank/DDBJ databases">
        <title>Deep-cultivation of Planctomycetes and their phenomic and genomic characterization uncovers novel biology.</title>
        <authorList>
            <person name="Wiegand S."/>
            <person name="Jogler M."/>
            <person name="Boedeker C."/>
            <person name="Pinto D."/>
            <person name="Vollmers J."/>
            <person name="Rivas-Marin E."/>
            <person name="Kohn T."/>
            <person name="Peeters S.H."/>
            <person name="Heuer A."/>
            <person name="Rast P."/>
            <person name="Oberbeckmann S."/>
            <person name="Bunk B."/>
            <person name="Jeske O."/>
            <person name="Meyerdierks A."/>
            <person name="Storesund J.E."/>
            <person name="Kallscheuer N."/>
            <person name="Luecker S."/>
            <person name="Lage O.M."/>
            <person name="Pohl T."/>
            <person name="Merkel B.J."/>
            <person name="Hornburger P."/>
            <person name="Mueller R.-W."/>
            <person name="Bruemmer F."/>
            <person name="Labrenz M."/>
            <person name="Spormann A.M."/>
            <person name="Op den Camp H."/>
            <person name="Overmann J."/>
            <person name="Amann R."/>
            <person name="Jetten M.S.M."/>
            <person name="Mascher T."/>
            <person name="Medema M.H."/>
            <person name="Devos D.P."/>
            <person name="Kaster A.-K."/>
            <person name="Ovreas L."/>
            <person name="Rohde M."/>
            <person name="Galperin M.Y."/>
            <person name="Jogler C."/>
        </authorList>
    </citation>
    <scope>NUCLEOTIDE SEQUENCE [LARGE SCALE GENOMIC DNA]</scope>
    <source>
        <strain evidence="2 3">Pan161</strain>
    </source>
</reference>
<name>A0A517VBR8_9PLAN</name>
<proteinExistence type="predicted"/>
<evidence type="ECO:0000256" key="1">
    <source>
        <dbReference type="SAM" id="MobiDB-lite"/>
    </source>
</evidence>
<dbReference type="AlphaFoldDB" id="A0A517VBR8"/>
<protein>
    <submittedName>
        <fullName evidence="2">Uncharacterized protein</fullName>
    </submittedName>
</protein>